<evidence type="ECO:0000313" key="3">
    <source>
        <dbReference type="Proteomes" id="UP000554482"/>
    </source>
</evidence>
<gene>
    <name evidence="2" type="ORF">FRX31_005781</name>
</gene>
<accession>A0A7J6X8D6</accession>
<keyword evidence="3" id="KW-1185">Reference proteome</keyword>
<reference evidence="2 3" key="1">
    <citation type="submission" date="2020-06" db="EMBL/GenBank/DDBJ databases">
        <title>Transcriptomic and genomic resources for Thalictrum thalictroides and T. hernandezii: Facilitating candidate gene discovery in an emerging model plant lineage.</title>
        <authorList>
            <person name="Arias T."/>
            <person name="Riano-Pachon D.M."/>
            <person name="Di Stilio V.S."/>
        </authorList>
    </citation>
    <scope>NUCLEOTIDE SEQUENCE [LARGE SCALE GENOMIC DNA]</scope>
    <source>
        <strain evidence="3">cv. WT478/WT964</strain>
        <tissue evidence="2">Leaves</tissue>
    </source>
</reference>
<dbReference type="Proteomes" id="UP000554482">
    <property type="component" value="Unassembled WGS sequence"/>
</dbReference>
<dbReference type="AlphaFoldDB" id="A0A7J6X8D6"/>
<feature type="non-terminal residue" evidence="2">
    <location>
        <position position="73"/>
    </location>
</feature>
<evidence type="ECO:0000313" key="2">
    <source>
        <dbReference type="EMBL" id="KAF5204632.1"/>
    </source>
</evidence>
<name>A0A7J6X8D6_THATH</name>
<feature type="region of interest" description="Disordered" evidence="1">
    <location>
        <begin position="1"/>
        <end position="24"/>
    </location>
</feature>
<sequence length="73" mass="8381">MINGSLKKFEIKPARRNSPTRAPRVHGTVNMILEERESSNQCKKKVRRVWQIREDNGTHDSEIAIPVIRNGSV</sequence>
<dbReference type="EMBL" id="JABWDY010005184">
    <property type="protein sequence ID" value="KAF5204632.1"/>
    <property type="molecule type" value="Genomic_DNA"/>
</dbReference>
<protein>
    <submittedName>
        <fullName evidence="2">Uncharacterized protein</fullName>
    </submittedName>
</protein>
<proteinExistence type="predicted"/>
<comment type="caution">
    <text evidence="2">The sequence shown here is derived from an EMBL/GenBank/DDBJ whole genome shotgun (WGS) entry which is preliminary data.</text>
</comment>
<evidence type="ECO:0000256" key="1">
    <source>
        <dbReference type="SAM" id="MobiDB-lite"/>
    </source>
</evidence>
<organism evidence="2 3">
    <name type="scientific">Thalictrum thalictroides</name>
    <name type="common">Rue-anemone</name>
    <name type="synonym">Anemone thalictroides</name>
    <dbReference type="NCBI Taxonomy" id="46969"/>
    <lineage>
        <taxon>Eukaryota</taxon>
        <taxon>Viridiplantae</taxon>
        <taxon>Streptophyta</taxon>
        <taxon>Embryophyta</taxon>
        <taxon>Tracheophyta</taxon>
        <taxon>Spermatophyta</taxon>
        <taxon>Magnoliopsida</taxon>
        <taxon>Ranunculales</taxon>
        <taxon>Ranunculaceae</taxon>
        <taxon>Thalictroideae</taxon>
        <taxon>Thalictrum</taxon>
    </lineage>
</organism>